<evidence type="ECO:0000256" key="2">
    <source>
        <dbReference type="ARBA" id="ARBA00022692"/>
    </source>
</evidence>
<evidence type="ECO:0000313" key="8">
    <source>
        <dbReference type="Proteomes" id="UP000277204"/>
    </source>
</evidence>
<dbReference type="GO" id="GO:0006505">
    <property type="term" value="P:GPI anchor metabolic process"/>
    <property type="evidence" value="ECO:0007669"/>
    <property type="project" value="TreeGrafter"/>
</dbReference>
<evidence type="ECO:0000256" key="4">
    <source>
        <dbReference type="ARBA" id="ARBA00022989"/>
    </source>
</evidence>
<evidence type="ECO:0000313" key="7">
    <source>
        <dbReference type="EMBL" id="VDP03071.1"/>
    </source>
</evidence>
<proteinExistence type="predicted"/>
<evidence type="ECO:0000256" key="3">
    <source>
        <dbReference type="ARBA" id="ARBA00022801"/>
    </source>
</evidence>
<dbReference type="GO" id="GO:0006888">
    <property type="term" value="P:endoplasmic reticulum to Golgi vesicle-mediated transport"/>
    <property type="evidence" value="ECO:0007669"/>
    <property type="project" value="TreeGrafter"/>
</dbReference>
<keyword evidence="4" id="KW-1133">Transmembrane helix</keyword>
<protein>
    <recommendedName>
        <fullName evidence="6">GPI inositol-deacylase PGAP1-like alpha/beta domain-containing protein</fullName>
    </recommendedName>
</protein>
<dbReference type="PANTHER" id="PTHR15495:SF7">
    <property type="entry name" value="GPI INOSITOL-DEACYLASE"/>
    <property type="match status" value="1"/>
</dbReference>
<feature type="domain" description="GPI inositol-deacylase PGAP1-like alpha/beta" evidence="6">
    <location>
        <begin position="40"/>
        <end position="81"/>
    </location>
</feature>
<evidence type="ECO:0000256" key="1">
    <source>
        <dbReference type="ARBA" id="ARBA00004308"/>
    </source>
</evidence>
<dbReference type="Proteomes" id="UP000277204">
    <property type="component" value="Unassembled WGS sequence"/>
</dbReference>
<sequence>MMSFPEYKEVNVDCQRKCYVGYALYQYWEGYRFRSGLYNSPVLFITGSQGSFKTVRSLATTVYNFAQYSSSLDYYSVDFNEVRGCIYLF</sequence>
<dbReference type="GO" id="GO:0050185">
    <property type="term" value="F:phosphatidylinositol deacylase activity"/>
    <property type="evidence" value="ECO:0007669"/>
    <property type="project" value="TreeGrafter"/>
</dbReference>
<dbReference type="EMBL" id="UZAI01008810">
    <property type="protein sequence ID" value="VDP03071.1"/>
    <property type="molecule type" value="Genomic_DNA"/>
</dbReference>
<dbReference type="InterPro" id="IPR039529">
    <property type="entry name" value="PGAP1/BST1"/>
</dbReference>
<reference evidence="7 8" key="1">
    <citation type="submission" date="2018-11" db="EMBL/GenBank/DDBJ databases">
        <authorList>
            <consortium name="Pathogen Informatics"/>
        </authorList>
    </citation>
    <scope>NUCLEOTIDE SEQUENCE [LARGE SCALE GENOMIC DNA]</scope>
    <source>
        <strain evidence="7 8">Zambia</strain>
    </source>
</reference>
<comment type="subcellular location">
    <subcellularLocation>
        <location evidence="1">Endomembrane system</location>
    </subcellularLocation>
</comment>
<keyword evidence="2" id="KW-0812">Transmembrane</keyword>
<name>A0A183MA73_9TREM</name>
<dbReference type="GO" id="GO:0016020">
    <property type="term" value="C:membrane"/>
    <property type="evidence" value="ECO:0007669"/>
    <property type="project" value="GOC"/>
</dbReference>
<organism evidence="7 8">
    <name type="scientific">Schistosoma margrebowiei</name>
    <dbReference type="NCBI Taxonomy" id="48269"/>
    <lineage>
        <taxon>Eukaryota</taxon>
        <taxon>Metazoa</taxon>
        <taxon>Spiralia</taxon>
        <taxon>Lophotrochozoa</taxon>
        <taxon>Platyhelminthes</taxon>
        <taxon>Trematoda</taxon>
        <taxon>Digenea</taxon>
        <taxon>Strigeidida</taxon>
        <taxon>Schistosomatoidea</taxon>
        <taxon>Schistosomatidae</taxon>
        <taxon>Schistosoma</taxon>
    </lineage>
</organism>
<dbReference type="AlphaFoldDB" id="A0A183MA73"/>
<keyword evidence="3" id="KW-0378">Hydrolase</keyword>
<dbReference type="STRING" id="48269.A0A183MA73"/>
<dbReference type="InterPro" id="IPR012908">
    <property type="entry name" value="PGAP1-ab_dom-like"/>
</dbReference>
<keyword evidence="5" id="KW-0472">Membrane</keyword>
<keyword evidence="8" id="KW-1185">Reference proteome</keyword>
<gene>
    <name evidence="7" type="ORF">SMRZ_LOCUS12948</name>
</gene>
<dbReference type="GO" id="GO:0005783">
    <property type="term" value="C:endoplasmic reticulum"/>
    <property type="evidence" value="ECO:0007669"/>
    <property type="project" value="TreeGrafter"/>
</dbReference>
<evidence type="ECO:0000256" key="5">
    <source>
        <dbReference type="ARBA" id="ARBA00023136"/>
    </source>
</evidence>
<dbReference type="PANTHER" id="PTHR15495">
    <property type="entry name" value="NEGATIVE REGULATOR OF VESICLE FORMATION-RELATED"/>
    <property type="match status" value="1"/>
</dbReference>
<dbReference type="Pfam" id="PF07819">
    <property type="entry name" value="PGAP1"/>
    <property type="match status" value="1"/>
</dbReference>
<accession>A0A183MA73</accession>
<evidence type="ECO:0000259" key="6">
    <source>
        <dbReference type="Pfam" id="PF07819"/>
    </source>
</evidence>